<gene>
    <name evidence="3" type="ordered locus">GDI2947</name>
</gene>
<evidence type="ECO:0000259" key="2">
    <source>
        <dbReference type="Pfam" id="PF04069"/>
    </source>
</evidence>
<dbReference type="Gene3D" id="3.40.190.10">
    <property type="entry name" value="Periplasmic binding protein-like II"/>
    <property type="match status" value="1"/>
</dbReference>
<dbReference type="GO" id="GO:0022857">
    <property type="term" value="F:transmembrane transporter activity"/>
    <property type="evidence" value="ECO:0007669"/>
    <property type="project" value="InterPro"/>
</dbReference>
<feature type="domain" description="ABC-type glycine betaine transport system substrate-binding" evidence="2">
    <location>
        <begin position="21"/>
        <end position="262"/>
    </location>
</feature>
<keyword evidence="4" id="KW-1185">Reference proteome</keyword>
<sequence>MRKRVPPAGTTPNTGRGDMTTVTLGHPDTILHAAAAAAVVRVLEAYEMEVEYVTGTRNDLSAAMAAGGIDLFVSAWLPDIDPDWLAPALGMEAFGGLYKPVFGWALPEGSAPYVVTIADLATDDGTVSRNIVTPESVIERVRQGVAAYGLTECGFTLDARPDEDAFQHAAQAIETGEATILPLWQPHFLHHGGRLRLLDDPKAGLGGEQQARLLLRTAARETLDSDLLDELDELTLGNKVVSALDYAMRREGMSADEAAEAWQRGKLLPR</sequence>
<dbReference type="GO" id="GO:0043190">
    <property type="term" value="C:ATP-binding cassette (ABC) transporter complex"/>
    <property type="evidence" value="ECO:0007669"/>
    <property type="project" value="InterPro"/>
</dbReference>
<dbReference type="InterPro" id="IPR007210">
    <property type="entry name" value="ABC_Gly_betaine_transp_sub-bd"/>
</dbReference>
<organism evidence="3 4">
    <name type="scientific">Gluconacetobacter diazotrophicus (strain ATCC 49037 / DSM 5601 / CCUG 37298 / CIP 103539 / LMG 7603 / PAl5)</name>
    <dbReference type="NCBI Taxonomy" id="272568"/>
    <lineage>
        <taxon>Bacteria</taxon>
        <taxon>Pseudomonadati</taxon>
        <taxon>Pseudomonadota</taxon>
        <taxon>Alphaproteobacteria</taxon>
        <taxon>Acetobacterales</taxon>
        <taxon>Acetobacteraceae</taxon>
        <taxon>Gluconacetobacter</taxon>
    </lineage>
</organism>
<evidence type="ECO:0000313" key="3">
    <source>
        <dbReference type="EMBL" id="CAP56890.1"/>
    </source>
</evidence>
<dbReference type="Gene3D" id="3.40.190.100">
    <property type="entry name" value="Glycine betaine-binding periplasmic protein, domain 2"/>
    <property type="match status" value="1"/>
</dbReference>
<dbReference type="SUPFAM" id="SSF53850">
    <property type="entry name" value="Periplasmic binding protein-like II"/>
    <property type="match status" value="1"/>
</dbReference>
<evidence type="ECO:0000313" key="4">
    <source>
        <dbReference type="Proteomes" id="UP000001176"/>
    </source>
</evidence>
<name>A9HRE4_GLUDA</name>
<dbReference type="AlphaFoldDB" id="A9HRE4"/>
<dbReference type="KEGG" id="gdi:GDI2947"/>
<protein>
    <submittedName>
        <fullName evidence="3">Putative ABC-type proline/glycine betaine transport protein</fullName>
    </submittedName>
</protein>
<dbReference type="Proteomes" id="UP000001176">
    <property type="component" value="Chromosome"/>
</dbReference>
<proteinExistence type="predicted"/>
<feature type="region of interest" description="Disordered" evidence="1">
    <location>
        <begin position="1"/>
        <end position="20"/>
    </location>
</feature>
<dbReference type="EMBL" id="AM889285">
    <property type="protein sequence ID" value="CAP56890.1"/>
    <property type="molecule type" value="Genomic_DNA"/>
</dbReference>
<evidence type="ECO:0000256" key="1">
    <source>
        <dbReference type="SAM" id="MobiDB-lite"/>
    </source>
</evidence>
<dbReference type="Pfam" id="PF04069">
    <property type="entry name" value="OpuAC"/>
    <property type="match status" value="1"/>
</dbReference>
<accession>A9HRE4</accession>
<reference evidence="3 4" key="1">
    <citation type="journal article" date="2009" name="BMC Genomics">
        <title>Complete genome sequence of the sugarcane nitrogen-fixing endophyte Gluconacetobacter diazotrophicus Pal5.</title>
        <authorList>
            <person name="Bertalan M."/>
            <person name="Albano R."/>
            <person name="Padua V."/>
            <person name="Rouws L."/>
            <person name="Rojas C."/>
            <person name="Hemerly A."/>
            <person name="Teixeira K."/>
            <person name="Schwab S."/>
            <person name="Araujo J."/>
            <person name="Oliveira A."/>
            <person name="Franca L."/>
            <person name="Magalhaes V."/>
            <person name="Alqueres S."/>
            <person name="Cardoso A."/>
            <person name="Almeida W."/>
            <person name="Loureiro M.M."/>
            <person name="Nogueira E."/>
            <person name="Cidade D."/>
            <person name="Oliveira D."/>
            <person name="Simao T."/>
            <person name="Macedo J."/>
            <person name="Valadao A."/>
            <person name="Dreschsel M."/>
            <person name="Freitas F."/>
            <person name="Vidal M."/>
            <person name="Guedes H."/>
            <person name="Rodrigues E."/>
            <person name="Meneses C."/>
            <person name="Brioso P."/>
            <person name="Pozzer L."/>
            <person name="Figueiredo D."/>
            <person name="Montano H."/>
            <person name="Junior J."/>
            <person name="Filho G."/>
            <person name="Flores V."/>
            <person name="Ferreira B."/>
            <person name="Branco A."/>
            <person name="Gonzalez P."/>
            <person name="Guillobel H."/>
            <person name="Lemos M."/>
            <person name="Seibel L."/>
            <person name="Macedo J."/>
            <person name="Alves-Ferreira M."/>
            <person name="Sachetto-Martins G."/>
            <person name="Coelho A."/>
            <person name="Santos E."/>
            <person name="Amaral G."/>
            <person name="Neves A."/>
            <person name="Pacheco A.B."/>
            <person name="Carvalho D."/>
            <person name="Lery L."/>
            <person name="Bisch P."/>
            <person name="Rossle S.C."/>
            <person name="Urmenyi T."/>
            <person name="Kruger W.V."/>
            <person name="Martins O."/>
            <person name="Baldani J.I."/>
            <person name="Ferreira P.C."/>
        </authorList>
    </citation>
    <scope>NUCLEOTIDE SEQUENCE [LARGE SCALE GENOMIC DNA]</scope>
    <source>
        <strain evidence="4">ATCC 49037 / DSM 5601 / CCUG 37298 / CIP 103539 / LMG 7603 / PAl5</strain>
    </source>
</reference>